<name>A0A8W8P218_MAGGI</name>
<protein>
    <submittedName>
        <fullName evidence="1">Uncharacterized protein</fullName>
    </submittedName>
</protein>
<keyword evidence="2" id="KW-1185">Reference proteome</keyword>
<organism evidence="1 2">
    <name type="scientific">Magallana gigas</name>
    <name type="common">Pacific oyster</name>
    <name type="synonym">Crassostrea gigas</name>
    <dbReference type="NCBI Taxonomy" id="29159"/>
    <lineage>
        <taxon>Eukaryota</taxon>
        <taxon>Metazoa</taxon>
        <taxon>Spiralia</taxon>
        <taxon>Lophotrochozoa</taxon>
        <taxon>Mollusca</taxon>
        <taxon>Bivalvia</taxon>
        <taxon>Autobranchia</taxon>
        <taxon>Pteriomorphia</taxon>
        <taxon>Ostreida</taxon>
        <taxon>Ostreoidea</taxon>
        <taxon>Ostreidae</taxon>
        <taxon>Magallana</taxon>
    </lineage>
</organism>
<sequence length="84" mass="9900">MWEGRRDDKLNTKVGKWSQPTGDDLREIIRDVQTHHILDNKKDRHYVSLESLAVLQLCLSRYLLPPLAWNQNVKLTCHGLKKEH</sequence>
<accession>A0A8W8P218</accession>
<reference evidence="1" key="1">
    <citation type="submission" date="2022-08" db="UniProtKB">
        <authorList>
            <consortium name="EnsemblMetazoa"/>
        </authorList>
    </citation>
    <scope>IDENTIFICATION</scope>
    <source>
        <strain evidence="1">05x7-T-G4-1.051#20</strain>
    </source>
</reference>
<evidence type="ECO:0000313" key="1">
    <source>
        <dbReference type="EnsemblMetazoa" id="G8320.1:cds"/>
    </source>
</evidence>
<dbReference type="AlphaFoldDB" id="A0A8W8P218"/>
<evidence type="ECO:0000313" key="2">
    <source>
        <dbReference type="Proteomes" id="UP000005408"/>
    </source>
</evidence>
<dbReference type="Proteomes" id="UP000005408">
    <property type="component" value="Unassembled WGS sequence"/>
</dbReference>
<dbReference type="EnsemblMetazoa" id="G8320.1">
    <property type="protein sequence ID" value="G8320.1:cds"/>
    <property type="gene ID" value="G8320"/>
</dbReference>
<proteinExistence type="predicted"/>